<evidence type="ECO:0000256" key="7">
    <source>
        <dbReference type="ARBA" id="ARBA00022824"/>
    </source>
</evidence>
<evidence type="ECO:0000256" key="8">
    <source>
        <dbReference type="ARBA" id="ARBA00022989"/>
    </source>
</evidence>
<comment type="caution">
    <text evidence="15">The sequence shown here is derived from an EMBL/GenBank/DDBJ whole genome shotgun (WGS) entry which is preliminary data.</text>
</comment>
<keyword evidence="10" id="KW-0325">Glycoprotein</keyword>
<evidence type="ECO:0000313" key="16">
    <source>
        <dbReference type="Proteomes" id="UP000310066"/>
    </source>
</evidence>
<protein>
    <recommendedName>
        <fullName evidence="4">ER membrane protein complex subunit 1</fullName>
    </recommendedName>
</protein>
<evidence type="ECO:0000313" key="15">
    <source>
        <dbReference type="EMBL" id="TKA47308.1"/>
    </source>
</evidence>
<name>A0A4U0VE61_9PEZI</name>
<comment type="subcellular location">
    <subcellularLocation>
        <location evidence="1">Endoplasmic reticulum membrane</location>
        <topology evidence="1">Single-pass type I membrane protein</topology>
    </subcellularLocation>
</comment>
<evidence type="ECO:0000256" key="5">
    <source>
        <dbReference type="ARBA" id="ARBA00022692"/>
    </source>
</evidence>
<dbReference type="AlphaFoldDB" id="A0A4U0VE61"/>
<gene>
    <name evidence="15" type="ORF">B0A54_02786</name>
</gene>
<feature type="signal peptide" evidence="12">
    <location>
        <begin position="1"/>
        <end position="18"/>
    </location>
</feature>
<evidence type="ECO:0000259" key="14">
    <source>
        <dbReference type="Pfam" id="PF25293"/>
    </source>
</evidence>
<evidence type="ECO:0000259" key="13">
    <source>
        <dbReference type="Pfam" id="PF07774"/>
    </source>
</evidence>
<keyword evidence="9 11" id="KW-0472">Membrane</keyword>
<dbReference type="Proteomes" id="UP000310066">
    <property type="component" value="Unassembled WGS sequence"/>
</dbReference>
<sequence length="943" mass="101944">MLLQLLAATTLFLAPACAVFSDEAWNIDYHFALLGAPKEETSFFHRPNPSSKASLIYTLSEEHALGAVNPRDGSLVWRQLLASAGDSHNASFLRAGEGQDVVISGIGSEVAAWSAADGRLVWNLHTDGPLEDVEILELSDGKETVGAKDAVALSGGNHPMVQRIDGASGSVKWQYSIDGSDAPYQLSASSTQVFAILLHKTILSYVKLRVVALDPVTGQKTDEYTLSSENELATADNIISVGANSASPIIAWTDAAHTTLKVNVVGTKSISSFSIEKHDDNVIERVRLHAPYHINSLSHFLVHYETATSHWAEVYHIDLKNSKVEKAYSLPKVAGRGAFSTSTADANVYFTRVTRDELSTVSSASHGILGRWSLSSFGVASGVGEQVEPVHAVSEVSVKGDTVSAIRTTVLLSTGDWVLLRDGKGIWNRPEMLASTVAVTFAMPADVVALAQQLEFEAHGNPVAAYIHRVQRHIVDLQKLPSFLVSMPKKIVQGFLGTSADDAAGSDIFGFRQIIACATRSGRLVALDAGHPDRTLWNTDVADLKPGQSWRPSLSSTKDGVIQVSSVAGTGVGYNATDGQQLAGDLSIIPEEPDLSTSRAVRYTMRGNSLQATHDWSPSWTFTPTHGERILNLVPRPVDDPVASIGKVLGDRRVLYKYLDSNIALLATAHDASSKANFYVLNTISGAIIYSNAHPNIDLTAPISTIMSENWFAYSFTSEASDATTKGHHLVIGELFESLIPDNRGAMGASSNYSTLQTASDPFTLTQTYQIPEPISRLAVTRTRQGITSRQLLAVLPASNALVGIPYGILDPRRPVGRDATKDEQAEGLMRYAPVLDFDPKWYLNHQREVVGIKDVVTAPALIESTSLVFAYGLDVFGTRLSPSFSFDILGRDFNKFQMLATVAALAVATFVVAPLVMRKQVDQSFCRDAYGCDDAYRTVRTL</sequence>
<dbReference type="EMBL" id="NAJP01000006">
    <property type="protein sequence ID" value="TKA47308.1"/>
    <property type="molecule type" value="Genomic_DNA"/>
</dbReference>
<evidence type="ECO:0000256" key="1">
    <source>
        <dbReference type="ARBA" id="ARBA00004115"/>
    </source>
</evidence>
<evidence type="ECO:0000256" key="12">
    <source>
        <dbReference type="SAM" id="SignalP"/>
    </source>
</evidence>
<reference evidence="15 16" key="1">
    <citation type="submission" date="2017-03" db="EMBL/GenBank/DDBJ databases">
        <title>Genomes of endolithic fungi from Antarctica.</title>
        <authorList>
            <person name="Coleine C."/>
            <person name="Masonjones S."/>
            <person name="Stajich J.E."/>
        </authorList>
    </citation>
    <scope>NUCLEOTIDE SEQUENCE [LARGE SCALE GENOMIC DNA]</scope>
    <source>
        <strain evidence="15 16">CCFEE 5311</strain>
    </source>
</reference>
<proteinExistence type="inferred from homology"/>
<dbReference type="PANTHER" id="PTHR21573:SF0">
    <property type="entry name" value="ER MEMBRANE PROTEIN COMPLEX SUBUNIT 1"/>
    <property type="match status" value="1"/>
</dbReference>
<dbReference type="Gene3D" id="2.130.10.10">
    <property type="entry name" value="YVTN repeat-like/Quinoprotein amine dehydrogenase"/>
    <property type="match status" value="1"/>
</dbReference>
<evidence type="ECO:0000256" key="2">
    <source>
        <dbReference type="ARBA" id="ARBA00007904"/>
    </source>
</evidence>
<dbReference type="InterPro" id="IPR015943">
    <property type="entry name" value="WD40/YVTN_repeat-like_dom_sf"/>
</dbReference>
<dbReference type="InterPro" id="IPR011678">
    <property type="entry name" value="EMC1_C"/>
</dbReference>
<dbReference type="PANTHER" id="PTHR21573">
    <property type="entry name" value="ER MEMBRANE PROTEIN COMPLEX SUBUNIT 1"/>
    <property type="match status" value="1"/>
</dbReference>
<keyword evidence="6 12" id="KW-0732">Signal</keyword>
<dbReference type="InterPro" id="IPR058545">
    <property type="entry name" value="Beta-prop_EMC1_1st"/>
</dbReference>
<comment type="similarity">
    <text evidence="2">Belongs to the EMC1 family.</text>
</comment>
<evidence type="ECO:0000256" key="9">
    <source>
        <dbReference type="ARBA" id="ARBA00023136"/>
    </source>
</evidence>
<evidence type="ECO:0000256" key="10">
    <source>
        <dbReference type="ARBA" id="ARBA00023180"/>
    </source>
</evidence>
<feature type="chain" id="PRO_5020508154" description="ER membrane protein complex subunit 1" evidence="12">
    <location>
        <begin position="19"/>
        <end position="943"/>
    </location>
</feature>
<evidence type="ECO:0000256" key="3">
    <source>
        <dbReference type="ARBA" id="ARBA00011276"/>
    </source>
</evidence>
<feature type="domain" description="EMC1 first beta-propeller" evidence="14">
    <location>
        <begin position="18"/>
        <end position="431"/>
    </location>
</feature>
<evidence type="ECO:0000256" key="6">
    <source>
        <dbReference type="ARBA" id="ARBA00022729"/>
    </source>
</evidence>
<keyword evidence="8 11" id="KW-1133">Transmembrane helix</keyword>
<dbReference type="Pfam" id="PF25293">
    <property type="entry name" value="Beta-prop_EMC1_N"/>
    <property type="match status" value="1"/>
</dbReference>
<comment type="subunit">
    <text evidence="3">Component of the ER membrane protein complex (EMC).</text>
</comment>
<dbReference type="OrthoDB" id="28092at2759"/>
<feature type="domain" description="ER membrane protein complex subunit 1 C-terminal" evidence="13">
    <location>
        <begin position="708"/>
        <end position="925"/>
    </location>
</feature>
<organism evidence="15 16">
    <name type="scientific">Friedmanniomyces endolithicus</name>
    <dbReference type="NCBI Taxonomy" id="329885"/>
    <lineage>
        <taxon>Eukaryota</taxon>
        <taxon>Fungi</taxon>
        <taxon>Dikarya</taxon>
        <taxon>Ascomycota</taxon>
        <taxon>Pezizomycotina</taxon>
        <taxon>Dothideomycetes</taxon>
        <taxon>Dothideomycetidae</taxon>
        <taxon>Mycosphaerellales</taxon>
        <taxon>Teratosphaeriaceae</taxon>
        <taxon>Friedmanniomyces</taxon>
    </lineage>
</organism>
<evidence type="ECO:0000256" key="4">
    <source>
        <dbReference type="ARBA" id="ARBA00020824"/>
    </source>
</evidence>
<evidence type="ECO:0000256" key="11">
    <source>
        <dbReference type="SAM" id="Phobius"/>
    </source>
</evidence>
<dbReference type="Pfam" id="PF07774">
    <property type="entry name" value="EMC1_C"/>
    <property type="match status" value="1"/>
</dbReference>
<dbReference type="STRING" id="329885.A0A4U0VE61"/>
<accession>A0A4U0VE61</accession>
<dbReference type="GO" id="GO:0034975">
    <property type="term" value="P:protein folding in endoplasmic reticulum"/>
    <property type="evidence" value="ECO:0007669"/>
    <property type="project" value="TreeGrafter"/>
</dbReference>
<dbReference type="InterPro" id="IPR026895">
    <property type="entry name" value="EMC1"/>
</dbReference>
<dbReference type="InterPro" id="IPR011047">
    <property type="entry name" value="Quinoprotein_ADH-like_sf"/>
</dbReference>
<dbReference type="GO" id="GO:0072546">
    <property type="term" value="C:EMC complex"/>
    <property type="evidence" value="ECO:0007669"/>
    <property type="project" value="InterPro"/>
</dbReference>
<dbReference type="SUPFAM" id="SSF50998">
    <property type="entry name" value="Quinoprotein alcohol dehydrogenase-like"/>
    <property type="match status" value="1"/>
</dbReference>
<keyword evidence="5 11" id="KW-0812">Transmembrane</keyword>
<feature type="transmembrane region" description="Helical" evidence="11">
    <location>
        <begin position="897"/>
        <end position="918"/>
    </location>
</feature>
<keyword evidence="7" id="KW-0256">Endoplasmic reticulum</keyword>